<feature type="compositionally biased region" description="Polar residues" evidence="1">
    <location>
        <begin position="49"/>
        <end position="68"/>
    </location>
</feature>
<dbReference type="EMBL" id="BAABME010001004">
    <property type="protein sequence ID" value="GAA0146912.1"/>
    <property type="molecule type" value="Genomic_DNA"/>
</dbReference>
<protein>
    <submittedName>
        <fullName evidence="2">Uncharacterized protein</fullName>
    </submittedName>
</protein>
<gene>
    <name evidence="2" type="ORF">LIER_06744</name>
</gene>
<keyword evidence="3" id="KW-1185">Reference proteome</keyword>
<comment type="caution">
    <text evidence="2">The sequence shown here is derived from an EMBL/GenBank/DDBJ whole genome shotgun (WGS) entry which is preliminary data.</text>
</comment>
<feature type="region of interest" description="Disordered" evidence="1">
    <location>
        <begin position="26"/>
        <end position="69"/>
    </location>
</feature>
<evidence type="ECO:0000256" key="1">
    <source>
        <dbReference type="SAM" id="MobiDB-lite"/>
    </source>
</evidence>
<name>A0AAV3P729_LITER</name>
<sequence>MVGVMTLEEQVAALTKVIEDLAKQAAEASLRELSPTKASTPSKSTPETLQTSPQQASSMPQRQPTKATNALVLSADGTISAAQLREFVLGELKNNQDEVTPS</sequence>
<proteinExistence type="predicted"/>
<dbReference type="Proteomes" id="UP001454036">
    <property type="component" value="Unassembled WGS sequence"/>
</dbReference>
<accession>A0AAV3P729</accession>
<feature type="compositionally biased region" description="Low complexity" evidence="1">
    <location>
        <begin position="35"/>
        <end position="48"/>
    </location>
</feature>
<organism evidence="2 3">
    <name type="scientific">Lithospermum erythrorhizon</name>
    <name type="common">Purple gromwell</name>
    <name type="synonym">Lithospermum officinale var. erythrorhizon</name>
    <dbReference type="NCBI Taxonomy" id="34254"/>
    <lineage>
        <taxon>Eukaryota</taxon>
        <taxon>Viridiplantae</taxon>
        <taxon>Streptophyta</taxon>
        <taxon>Embryophyta</taxon>
        <taxon>Tracheophyta</taxon>
        <taxon>Spermatophyta</taxon>
        <taxon>Magnoliopsida</taxon>
        <taxon>eudicotyledons</taxon>
        <taxon>Gunneridae</taxon>
        <taxon>Pentapetalae</taxon>
        <taxon>asterids</taxon>
        <taxon>lamiids</taxon>
        <taxon>Boraginales</taxon>
        <taxon>Boraginaceae</taxon>
        <taxon>Boraginoideae</taxon>
        <taxon>Lithospermeae</taxon>
        <taxon>Lithospermum</taxon>
    </lineage>
</organism>
<dbReference type="AlphaFoldDB" id="A0AAV3P729"/>
<evidence type="ECO:0000313" key="2">
    <source>
        <dbReference type="EMBL" id="GAA0146912.1"/>
    </source>
</evidence>
<evidence type="ECO:0000313" key="3">
    <source>
        <dbReference type="Proteomes" id="UP001454036"/>
    </source>
</evidence>
<reference evidence="2 3" key="1">
    <citation type="submission" date="2024-01" db="EMBL/GenBank/DDBJ databases">
        <title>The complete chloroplast genome sequence of Lithospermum erythrorhizon: insights into the phylogenetic relationship among Boraginaceae species and the maternal lineages of purple gromwells.</title>
        <authorList>
            <person name="Okada T."/>
            <person name="Watanabe K."/>
        </authorList>
    </citation>
    <scope>NUCLEOTIDE SEQUENCE [LARGE SCALE GENOMIC DNA]</scope>
</reference>